<evidence type="ECO:0000313" key="3">
    <source>
        <dbReference type="Proteomes" id="UP001396898"/>
    </source>
</evidence>
<dbReference type="Proteomes" id="UP001396898">
    <property type="component" value="Unassembled WGS sequence"/>
</dbReference>
<dbReference type="SUPFAM" id="SSF53474">
    <property type="entry name" value="alpha/beta-Hydrolases"/>
    <property type="match status" value="1"/>
</dbReference>
<sequence>MAMFDYTQTQQLYCLGFAAGAAGDYKDTEKNLQARLNNALDNLLPTLPGNWALSWGPKVYKKHPDDDTHGPDCAWFAAENDSQKLCVVAIAGTAAASEMALRELNCAVDHVVDFGAWVRSWSAADGIPPFETDASPEDEAHAYCAKGACLGVSIVLGKTSSGTGQRIDQYLQGLPSGYEVVFAGHSHGASIAPAAALGLVRAKMAGANPVSVLPVAGPATGNGRFAQDFERTFPAPDPDDDNASGRRHRFNTNLFNFYDAVPQAWSVDEAQDRNLDRILTAMYHVTGPVLWAEAHAVVLKAKSLARDSRIKYVPIRGCLFQGQAPPDKISDMSVLTSQLSMHHNVAYWDKIGVSEFMVLVKKELGEPVTV</sequence>
<reference evidence="2 3" key="1">
    <citation type="submission" date="2023-01" db="EMBL/GenBank/DDBJ databases">
        <title>Analysis of 21 Apiospora genomes using comparative genomics revels a genus with tremendous synthesis potential of carbohydrate active enzymes and secondary metabolites.</title>
        <authorList>
            <person name="Sorensen T."/>
        </authorList>
    </citation>
    <scope>NUCLEOTIDE SEQUENCE [LARGE SCALE GENOMIC DNA]</scope>
    <source>
        <strain evidence="2 3">CBS 20057</strain>
    </source>
</reference>
<dbReference type="Gene3D" id="3.40.50.1820">
    <property type="entry name" value="alpha/beta hydrolase"/>
    <property type="match status" value="1"/>
</dbReference>
<dbReference type="EMBL" id="JAQQWI010000007">
    <property type="protein sequence ID" value="KAK8026336.1"/>
    <property type="molecule type" value="Genomic_DNA"/>
</dbReference>
<evidence type="ECO:0000313" key="2">
    <source>
        <dbReference type="EMBL" id="KAK8026336.1"/>
    </source>
</evidence>
<protein>
    <recommendedName>
        <fullName evidence="1">Fungal lipase-type domain-containing protein</fullName>
    </recommendedName>
</protein>
<gene>
    <name evidence="2" type="ORF">PG991_003392</name>
</gene>
<organism evidence="2 3">
    <name type="scientific">Apiospora marii</name>
    <dbReference type="NCBI Taxonomy" id="335849"/>
    <lineage>
        <taxon>Eukaryota</taxon>
        <taxon>Fungi</taxon>
        <taxon>Dikarya</taxon>
        <taxon>Ascomycota</taxon>
        <taxon>Pezizomycotina</taxon>
        <taxon>Sordariomycetes</taxon>
        <taxon>Xylariomycetidae</taxon>
        <taxon>Amphisphaeriales</taxon>
        <taxon>Apiosporaceae</taxon>
        <taxon>Apiospora</taxon>
    </lineage>
</organism>
<dbReference type="Pfam" id="PF01764">
    <property type="entry name" value="Lipase_3"/>
    <property type="match status" value="1"/>
</dbReference>
<comment type="caution">
    <text evidence="2">The sequence shown here is derived from an EMBL/GenBank/DDBJ whole genome shotgun (WGS) entry which is preliminary data.</text>
</comment>
<feature type="domain" description="Fungal lipase-type" evidence="1">
    <location>
        <begin position="158"/>
        <end position="234"/>
    </location>
</feature>
<keyword evidence="3" id="KW-1185">Reference proteome</keyword>
<dbReference type="InterPro" id="IPR002921">
    <property type="entry name" value="Fungal_lipase-type"/>
</dbReference>
<accession>A0ABR1S3G8</accession>
<name>A0ABR1S3G8_9PEZI</name>
<dbReference type="InterPro" id="IPR029058">
    <property type="entry name" value="AB_hydrolase_fold"/>
</dbReference>
<proteinExistence type="predicted"/>
<evidence type="ECO:0000259" key="1">
    <source>
        <dbReference type="Pfam" id="PF01764"/>
    </source>
</evidence>